<dbReference type="AlphaFoldDB" id="A0A8S3QQZ8"/>
<accession>A0A8S3QQZ8</accession>
<sequence>MVKKLKVVKLKEENQIEVARSLEDVPKKNDNVKTAQLSLTNSETVNESNEDPDLEDKISQAYNDNDPEVQLPQLLPYNEIITTKTNDHDTEHEFDKKKKVWDSDERLKVVESKVFPDGFKLETDIFYIKETTAGNFHGNEKKVVNDVLLKVLHPMENNSYYEYKGAVKFGNA</sequence>
<dbReference type="Proteomes" id="UP000683360">
    <property type="component" value="Unassembled WGS sequence"/>
</dbReference>
<protein>
    <submittedName>
        <fullName evidence="1">Uncharacterized protein</fullName>
    </submittedName>
</protein>
<name>A0A8S3QQZ8_MYTED</name>
<dbReference type="EMBL" id="CAJPWZ010000645">
    <property type="protein sequence ID" value="CAG2197352.1"/>
    <property type="molecule type" value="Genomic_DNA"/>
</dbReference>
<evidence type="ECO:0000313" key="1">
    <source>
        <dbReference type="EMBL" id="CAG2197352.1"/>
    </source>
</evidence>
<organism evidence="1 2">
    <name type="scientific">Mytilus edulis</name>
    <name type="common">Blue mussel</name>
    <dbReference type="NCBI Taxonomy" id="6550"/>
    <lineage>
        <taxon>Eukaryota</taxon>
        <taxon>Metazoa</taxon>
        <taxon>Spiralia</taxon>
        <taxon>Lophotrochozoa</taxon>
        <taxon>Mollusca</taxon>
        <taxon>Bivalvia</taxon>
        <taxon>Autobranchia</taxon>
        <taxon>Pteriomorphia</taxon>
        <taxon>Mytilida</taxon>
        <taxon>Mytiloidea</taxon>
        <taxon>Mytilidae</taxon>
        <taxon>Mytilinae</taxon>
        <taxon>Mytilus</taxon>
    </lineage>
</organism>
<proteinExistence type="predicted"/>
<evidence type="ECO:0000313" key="2">
    <source>
        <dbReference type="Proteomes" id="UP000683360"/>
    </source>
</evidence>
<gene>
    <name evidence="1" type="ORF">MEDL_12181</name>
</gene>
<comment type="caution">
    <text evidence="1">The sequence shown here is derived from an EMBL/GenBank/DDBJ whole genome shotgun (WGS) entry which is preliminary data.</text>
</comment>
<keyword evidence="2" id="KW-1185">Reference proteome</keyword>
<reference evidence="1" key="1">
    <citation type="submission" date="2021-03" db="EMBL/GenBank/DDBJ databases">
        <authorList>
            <person name="Bekaert M."/>
        </authorList>
    </citation>
    <scope>NUCLEOTIDE SEQUENCE</scope>
</reference>